<evidence type="ECO:0000313" key="1">
    <source>
        <dbReference type="EMBL" id="RVX39091.1"/>
    </source>
</evidence>
<proteinExistence type="predicted"/>
<gene>
    <name evidence="1" type="ORF">EDD27_1429</name>
</gene>
<sequence>MIPGAMSRLHRDGYLVLPGLLAAGSRRRIRAELAPLLMPAGRDPFRSRHTRQIFGVLHNTRAVDALLDHQYVVAVLDRLLLPNFLLSKLDVIERAPGAAARPPSADDDHYPVPRPRPALSVVTTWTLDEGATFILWPGSHRWPSARRPDEPGVPLTPPPGSCVIILGTLWHGTAEVPPAAAPNLTITAHYCEPWLRTREAFTLSPGREVARQLSRRVRHMLGYSVHPPDTGLVDGMHPQRLLT</sequence>
<dbReference type="SUPFAM" id="SSF51197">
    <property type="entry name" value="Clavaminate synthase-like"/>
    <property type="match status" value="1"/>
</dbReference>
<dbReference type="EMBL" id="SAUN01000001">
    <property type="protein sequence ID" value="RVX39091.1"/>
    <property type="molecule type" value="Genomic_DNA"/>
</dbReference>
<dbReference type="AlphaFoldDB" id="A0A438M0B0"/>
<keyword evidence="1" id="KW-0560">Oxidoreductase</keyword>
<evidence type="ECO:0000313" key="2">
    <source>
        <dbReference type="Proteomes" id="UP000284824"/>
    </source>
</evidence>
<dbReference type="InterPro" id="IPR008775">
    <property type="entry name" value="Phytyl_CoA_dOase-like"/>
</dbReference>
<dbReference type="Proteomes" id="UP000284824">
    <property type="component" value="Unassembled WGS sequence"/>
</dbReference>
<dbReference type="Gene3D" id="2.60.120.620">
    <property type="entry name" value="q2cbj1_9rhob like domain"/>
    <property type="match status" value="1"/>
</dbReference>
<accession>A0A438M0B0</accession>
<dbReference type="OrthoDB" id="9796766at2"/>
<protein>
    <submittedName>
        <fullName evidence="1">Phytanoyl-CoA dioxygenase PhyH</fullName>
    </submittedName>
</protein>
<keyword evidence="1" id="KW-0223">Dioxygenase</keyword>
<keyword evidence="2" id="KW-1185">Reference proteome</keyword>
<reference evidence="1 2" key="1">
    <citation type="submission" date="2019-01" db="EMBL/GenBank/DDBJ databases">
        <title>Sequencing the genomes of 1000 actinobacteria strains.</title>
        <authorList>
            <person name="Klenk H.-P."/>
        </authorList>
    </citation>
    <scope>NUCLEOTIDE SEQUENCE [LARGE SCALE GENOMIC DNA]</scope>
    <source>
        <strain evidence="1 2">DSM 43925</strain>
    </source>
</reference>
<comment type="caution">
    <text evidence="1">The sequence shown here is derived from an EMBL/GenBank/DDBJ whole genome shotgun (WGS) entry which is preliminary data.</text>
</comment>
<dbReference type="Pfam" id="PF05721">
    <property type="entry name" value="PhyH"/>
    <property type="match status" value="1"/>
</dbReference>
<organism evidence="1 2">
    <name type="scientific">Nonomuraea polychroma</name>
    <dbReference type="NCBI Taxonomy" id="46176"/>
    <lineage>
        <taxon>Bacteria</taxon>
        <taxon>Bacillati</taxon>
        <taxon>Actinomycetota</taxon>
        <taxon>Actinomycetes</taxon>
        <taxon>Streptosporangiales</taxon>
        <taxon>Streptosporangiaceae</taxon>
        <taxon>Nonomuraea</taxon>
    </lineage>
</organism>
<dbReference type="GO" id="GO:0016706">
    <property type="term" value="F:2-oxoglutarate-dependent dioxygenase activity"/>
    <property type="evidence" value="ECO:0007669"/>
    <property type="project" value="UniProtKB-ARBA"/>
</dbReference>
<name>A0A438M0B0_9ACTN</name>